<keyword evidence="8" id="KW-0325">Glycoprotein</keyword>
<evidence type="ECO:0000256" key="9">
    <source>
        <dbReference type="ARBA" id="ARBA00024195"/>
    </source>
</evidence>
<protein>
    <recommendedName>
        <fullName evidence="11">CLIP domain-containing serine protease</fullName>
        <ecNumber evidence="10">3.4.21.-</ecNumber>
    </recommendedName>
</protein>
<evidence type="ECO:0000256" key="1">
    <source>
        <dbReference type="ARBA" id="ARBA00022670"/>
    </source>
</evidence>
<keyword evidence="3 10" id="KW-0378">Hydrolase</keyword>
<dbReference type="FunFam" id="3.30.1640.30:FF:000001">
    <property type="entry name" value="Serine protease 7"/>
    <property type="match status" value="1"/>
</dbReference>
<evidence type="ECO:0000313" key="14">
    <source>
        <dbReference type="EMBL" id="KNC30561.1"/>
    </source>
</evidence>
<feature type="domain" description="Clip" evidence="13">
    <location>
        <begin position="40"/>
        <end position="94"/>
    </location>
</feature>
<dbReference type="SMART" id="SM00020">
    <property type="entry name" value="Tryp_SPc"/>
    <property type="match status" value="1"/>
</dbReference>
<evidence type="ECO:0000256" key="11">
    <source>
        <dbReference type="RuleBase" id="RU366078"/>
    </source>
</evidence>
<evidence type="ECO:0000256" key="4">
    <source>
        <dbReference type="ARBA" id="ARBA00022825"/>
    </source>
</evidence>
<dbReference type="Pfam" id="PF00089">
    <property type="entry name" value="Trypsin"/>
    <property type="match status" value="1"/>
</dbReference>
<dbReference type="InterPro" id="IPR033116">
    <property type="entry name" value="TRYPSIN_SER"/>
</dbReference>
<dbReference type="Proteomes" id="UP000037069">
    <property type="component" value="Unassembled WGS sequence"/>
</dbReference>
<dbReference type="PROSITE" id="PS51888">
    <property type="entry name" value="CLIP"/>
    <property type="match status" value="1"/>
</dbReference>
<comment type="domain">
    <text evidence="11">The clip domain consists of 35-55 residues which are 'knitted' together usually by 3 conserved disulfide bonds forming a clip-like compact structure.</text>
</comment>
<keyword evidence="1 10" id="KW-0645">Protease</keyword>
<dbReference type="AlphaFoldDB" id="A0A0L0CE89"/>
<sequence>MFYNIENLRQFLKNFKCLTCLFLIACINLNNIYDVNAQSSCSNPNRKSGLCVSIYQCNSLLSVIQKFPISPQELQFLRESQCTDGHGNPPYVCCTADKNYSQPPTTTATIVEQTTPTVTVTKTASPSNGMGNVLPEPPRCGPDPLDGKIYNGIDTAIDQYPWMVLLEYRNSKDGQPVLNCGGSLINQRYILTAAHCVKGEIETAVGPLTRIRLGEYDISTEIDCIESDCNNKVLELGFEEVIPHPQYDDKNSNRYHDIALIRLDQDVEYNDFIRPVCLPLPTTKQDIHTGALLTVAGWGRTLLARQSNVKKQLDIPVNDHSACVQKFATRKINIGPTQLCAGGEFAKDSCDGDSGGPLMRKAFMKRWYLEGIVSFGNRCGLEGWPGVYTRVSDYTDWIQSSLKP</sequence>
<dbReference type="Gene3D" id="2.40.10.10">
    <property type="entry name" value="Trypsin-like serine proteases"/>
    <property type="match status" value="2"/>
</dbReference>
<evidence type="ECO:0000256" key="5">
    <source>
        <dbReference type="ARBA" id="ARBA00022837"/>
    </source>
</evidence>
<dbReference type="PROSITE" id="PS00134">
    <property type="entry name" value="TRYPSIN_HIS"/>
    <property type="match status" value="1"/>
</dbReference>
<evidence type="ECO:0000256" key="10">
    <source>
        <dbReference type="RuleBase" id="RU363034"/>
    </source>
</evidence>
<dbReference type="InterPro" id="IPR051487">
    <property type="entry name" value="Ser/Thr_Proteases_Immune/Dev"/>
</dbReference>
<comment type="subcellular location">
    <subcellularLocation>
        <location evidence="11">Secreted</location>
    </subcellularLocation>
</comment>
<proteinExistence type="inferred from homology"/>
<keyword evidence="5" id="KW-0106">Calcium</keyword>
<dbReference type="PROSITE" id="PS50240">
    <property type="entry name" value="TRYPSIN_DOM"/>
    <property type="match status" value="1"/>
</dbReference>
<evidence type="ECO:0000256" key="3">
    <source>
        <dbReference type="ARBA" id="ARBA00022801"/>
    </source>
</evidence>
<dbReference type="CDD" id="cd00190">
    <property type="entry name" value="Tryp_SPc"/>
    <property type="match status" value="1"/>
</dbReference>
<evidence type="ECO:0000313" key="15">
    <source>
        <dbReference type="Proteomes" id="UP000037069"/>
    </source>
</evidence>
<accession>A0A0L0CE89</accession>
<keyword evidence="4 10" id="KW-0720">Serine protease</keyword>
<evidence type="ECO:0000256" key="7">
    <source>
        <dbReference type="ARBA" id="ARBA00023157"/>
    </source>
</evidence>
<gene>
    <name evidence="14" type="ORF">FF38_05582</name>
</gene>
<dbReference type="GO" id="GO:0005576">
    <property type="term" value="C:extracellular region"/>
    <property type="evidence" value="ECO:0007669"/>
    <property type="project" value="UniProtKB-SubCell"/>
</dbReference>
<dbReference type="FunFam" id="2.40.10.10:FF:000084">
    <property type="entry name" value="Serine protease easter"/>
    <property type="match status" value="1"/>
</dbReference>
<comment type="similarity">
    <text evidence="9 11">Belongs to the peptidase S1 family. CLIP subfamily.</text>
</comment>
<dbReference type="FunFam" id="2.40.10.10:FF:000028">
    <property type="entry name" value="Serine protease easter"/>
    <property type="match status" value="1"/>
</dbReference>
<dbReference type="OMA" id="MRRAYDQ"/>
<dbReference type="OrthoDB" id="9028152at2759"/>
<keyword evidence="15" id="KW-1185">Reference proteome</keyword>
<dbReference type="PANTHER" id="PTHR24256">
    <property type="entry name" value="TRYPTASE-RELATED"/>
    <property type="match status" value="1"/>
</dbReference>
<dbReference type="EC" id="3.4.21.-" evidence="10"/>
<evidence type="ECO:0000259" key="13">
    <source>
        <dbReference type="PROSITE" id="PS51888"/>
    </source>
</evidence>
<dbReference type="Gene3D" id="3.30.1640.30">
    <property type="match status" value="1"/>
</dbReference>
<dbReference type="GO" id="GO:0006508">
    <property type="term" value="P:proteolysis"/>
    <property type="evidence" value="ECO:0007669"/>
    <property type="project" value="UniProtKB-KW"/>
</dbReference>
<dbReference type="InterPro" id="IPR001254">
    <property type="entry name" value="Trypsin_dom"/>
</dbReference>
<dbReference type="PROSITE" id="PS00135">
    <property type="entry name" value="TRYPSIN_SER"/>
    <property type="match status" value="1"/>
</dbReference>
<evidence type="ECO:0000256" key="2">
    <source>
        <dbReference type="ARBA" id="ARBA00022729"/>
    </source>
</evidence>
<keyword evidence="6" id="KW-0865">Zymogen</keyword>
<name>A0A0L0CE89_LUCCU</name>
<feature type="domain" description="Peptidase S1" evidence="12">
    <location>
        <begin position="149"/>
        <end position="403"/>
    </location>
</feature>
<dbReference type="SUPFAM" id="SSF50494">
    <property type="entry name" value="Trypsin-like serine proteases"/>
    <property type="match status" value="1"/>
</dbReference>
<dbReference type="PRINTS" id="PR00722">
    <property type="entry name" value="CHYMOTRYPSIN"/>
</dbReference>
<evidence type="ECO:0000256" key="6">
    <source>
        <dbReference type="ARBA" id="ARBA00023145"/>
    </source>
</evidence>
<dbReference type="GO" id="GO:0004252">
    <property type="term" value="F:serine-type endopeptidase activity"/>
    <property type="evidence" value="ECO:0007669"/>
    <property type="project" value="UniProtKB-UniRule"/>
</dbReference>
<dbReference type="InterPro" id="IPR018114">
    <property type="entry name" value="TRYPSIN_HIS"/>
</dbReference>
<keyword evidence="11" id="KW-0964">Secreted</keyword>
<dbReference type="InterPro" id="IPR038565">
    <property type="entry name" value="CLIP_sf"/>
</dbReference>
<dbReference type="InterPro" id="IPR022700">
    <property type="entry name" value="CLIP"/>
</dbReference>
<keyword evidence="7" id="KW-1015">Disulfide bond</keyword>
<reference evidence="14 15" key="1">
    <citation type="journal article" date="2015" name="Nat. Commun.">
        <title>Lucilia cuprina genome unlocks parasitic fly biology to underpin future interventions.</title>
        <authorList>
            <person name="Anstead C.A."/>
            <person name="Korhonen P.K."/>
            <person name="Young N.D."/>
            <person name="Hall R.S."/>
            <person name="Jex A.R."/>
            <person name="Murali S.C."/>
            <person name="Hughes D.S."/>
            <person name="Lee S.F."/>
            <person name="Perry T."/>
            <person name="Stroehlein A.J."/>
            <person name="Ansell B.R."/>
            <person name="Breugelmans B."/>
            <person name="Hofmann A."/>
            <person name="Qu J."/>
            <person name="Dugan S."/>
            <person name="Lee S.L."/>
            <person name="Chao H."/>
            <person name="Dinh H."/>
            <person name="Han Y."/>
            <person name="Doddapaneni H.V."/>
            <person name="Worley K.C."/>
            <person name="Muzny D.M."/>
            <person name="Ioannidis P."/>
            <person name="Waterhouse R.M."/>
            <person name="Zdobnov E.M."/>
            <person name="James P.J."/>
            <person name="Bagnall N.H."/>
            <person name="Kotze A.C."/>
            <person name="Gibbs R.A."/>
            <person name="Richards S."/>
            <person name="Batterham P."/>
            <person name="Gasser R.B."/>
        </authorList>
    </citation>
    <scope>NUCLEOTIDE SEQUENCE [LARGE SCALE GENOMIC DNA]</scope>
    <source>
        <strain evidence="14 15">LS</strain>
        <tissue evidence="14">Full body</tissue>
    </source>
</reference>
<evidence type="ECO:0000256" key="8">
    <source>
        <dbReference type="ARBA" id="ARBA00023180"/>
    </source>
</evidence>
<dbReference type="Pfam" id="PF12032">
    <property type="entry name" value="CLIP"/>
    <property type="match status" value="1"/>
</dbReference>
<dbReference type="InterPro" id="IPR009003">
    <property type="entry name" value="Peptidase_S1_PA"/>
</dbReference>
<comment type="caution">
    <text evidence="14">The sequence shown here is derived from an EMBL/GenBank/DDBJ whole genome shotgun (WGS) entry which is preliminary data.</text>
</comment>
<organism evidence="14 15">
    <name type="scientific">Lucilia cuprina</name>
    <name type="common">Green bottle fly</name>
    <name type="synonym">Australian sheep blowfly</name>
    <dbReference type="NCBI Taxonomy" id="7375"/>
    <lineage>
        <taxon>Eukaryota</taxon>
        <taxon>Metazoa</taxon>
        <taxon>Ecdysozoa</taxon>
        <taxon>Arthropoda</taxon>
        <taxon>Hexapoda</taxon>
        <taxon>Insecta</taxon>
        <taxon>Pterygota</taxon>
        <taxon>Neoptera</taxon>
        <taxon>Endopterygota</taxon>
        <taxon>Diptera</taxon>
        <taxon>Brachycera</taxon>
        <taxon>Muscomorpha</taxon>
        <taxon>Oestroidea</taxon>
        <taxon>Calliphoridae</taxon>
        <taxon>Luciliinae</taxon>
        <taxon>Lucilia</taxon>
    </lineage>
</organism>
<dbReference type="SMART" id="SM00680">
    <property type="entry name" value="CLIP"/>
    <property type="match status" value="1"/>
</dbReference>
<dbReference type="EMBL" id="JRES01000503">
    <property type="protein sequence ID" value="KNC30561.1"/>
    <property type="molecule type" value="Genomic_DNA"/>
</dbReference>
<keyword evidence="2" id="KW-0732">Signal</keyword>
<dbReference type="STRING" id="7375.A0A0L0CE89"/>
<evidence type="ECO:0000259" key="12">
    <source>
        <dbReference type="PROSITE" id="PS50240"/>
    </source>
</evidence>
<dbReference type="GO" id="GO:0035008">
    <property type="term" value="P:positive regulation of melanization defense response"/>
    <property type="evidence" value="ECO:0007669"/>
    <property type="project" value="UniProtKB-ARBA"/>
</dbReference>
<dbReference type="InterPro" id="IPR043504">
    <property type="entry name" value="Peptidase_S1_PA_chymotrypsin"/>
</dbReference>
<dbReference type="InterPro" id="IPR001314">
    <property type="entry name" value="Peptidase_S1A"/>
</dbReference>